<dbReference type="STRING" id="979556.MTES_0937"/>
<keyword evidence="2 6" id="KW-0812">Transmembrane</keyword>
<evidence type="ECO:0000256" key="5">
    <source>
        <dbReference type="SAM" id="MobiDB-lite"/>
    </source>
</evidence>
<name>E8NF47_MICTS</name>
<dbReference type="GO" id="GO:0016020">
    <property type="term" value="C:membrane"/>
    <property type="evidence" value="ECO:0007669"/>
    <property type="project" value="UniProtKB-SubCell"/>
</dbReference>
<feature type="domain" description="O-antigen ligase-related" evidence="7">
    <location>
        <begin position="198"/>
        <end position="335"/>
    </location>
</feature>
<keyword evidence="8" id="KW-0436">Ligase</keyword>
<feature type="transmembrane region" description="Helical" evidence="6">
    <location>
        <begin position="169"/>
        <end position="187"/>
    </location>
</feature>
<evidence type="ECO:0000256" key="4">
    <source>
        <dbReference type="ARBA" id="ARBA00023136"/>
    </source>
</evidence>
<dbReference type="PANTHER" id="PTHR37422:SF13">
    <property type="entry name" value="LIPOPOLYSACCHARIDE BIOSYNTHESIS PROTEIN PA4999-RELATED"/>
    <property type="match status" value="1"/>
</dbReference>
<evidence type="ECO:0000313" key="9">
    <source>
        <dbReference type="Proteomes" id="UP000008975"/>
    </source>
</evidence>
<dbReference type="RefSeq" id="WP_013584028.1">
    <property type="nucleotide sequence ID" value="NC_015125.1"/>
</dbReference>
<feature type="transmembrane region" description="Helical" evidence="6">
    <location>
        <begin position="193"/>
        <end position="220"/>
    </location>
</feature>
<feature type="transmembrane region" description="Helical" evidence="6">
    <location>
        <begin position="68"/>
        <end position="87"/>
    </location>
</feature>
<dbReference type="InterPro" id="IPR051533">
    <property type="entry name" value="WaaL-like"/>
</dbReference>
<feature type="region of interest" description="Disordered" evidence="5">
    <location>
        <begin position="401"/>
        <end position="433"/>
    </location>
</feature>
<dbReference type="KEGG" id="mts:MTES_0937"/>
<gene>
    <name evidence="8" type="ordered locus">MTES_0937</name>
</gene>
<dbReference type="PANTHER" id="PTHR37422">
    <property type="entry name" value="TEICHURONIC ACID BIOSYNTHESIS PROTEIN TUAE"/>
    <property type="match status" value="1"/>
</dbReference>
<dbReference type="Proteomes" id="UP000008975">
    <property type="component" value="Chromosome"/>
</dbReference>
<sequence length="433" mass="45595">MAGISKKPRARPNTWLGTPLTVIYSVMAACLPASRTVFGTDIFLQVVVLGAMGLVLTALGYVARPPHAWLWIAGAVMIPAAGLISGANSSVSSSLLVGLITAVMIVTQVCVFTRLVDERPPAVRHIVTWFIVGQTISAVAGVLQLLGFRVAEGLIFGRATGLAEHPNTLGLMAVIVILIGLGAWKGAHGFVRIVLVGVMALNGAALVGTGSLSAMLALAAGLFIGILAARKVIGTAVTGILVLALAGGALALSNVEQTFLDSIFFRIAVVTGQSSGGGGAASLEVRELTYAWAWDWIDRSPILGVGLDPRNSGTFDGVTAVHNYLLRGWYQGGIIYVTWLALLTLTVVFGIVISALRRRSDPWAASIAFGILVFAFTAAFLNQPQYWMPFLLAFVLSSRRTSSPTDEPLPESTPRSKRPKRRALATTGATHSV</sequence>
<reference key="2">
    <citation type="submission" date="2011-02" db="EMBL/GenBank/DDBJ databases">
        <title>Genome sequence of Microbacterium testaceum StLB037.</title>
        <authorList>
            <person name="Morohoshi T."/>
            <person name="Wang W.Z."/>
            <person name="Someya N."/>
            <person name="Ikeda T."/>
        </authorList>
    </citation>
    <scope>NUCLEOTIDE SEQUENCE</scope>
    <source>
        <strain>StLB037</strain>
    </source>
</reference>
<dbReference type="EMBL" id="AP012052">
    <property type="protein sequence ID" value="BAJ73901.1"/>
    <property type="molecule type" value="Genomic_DNA"/>
</dbReference>
<dbReference type="AlphaFoldDB" id="E8NF47"/>
<dbReference type="Pfam" id="PF04932">
    <property type="entry name" value="Wzy_C"/>
    <property type="match status" value="1"/>
</dbReference>
<evidence type="ECO:0000259" key="7">
    <source>
        <dbReference type="Pfam" id="PF04932"/>
    </source>
</evidence>
<feature type="transmembrane region" description="Helical" evidence="6">
    <location>
        <begin position="127"/>
        <end position="148"/>
    </location>
</feature>
<evidence type="ECO:0000256" key="2">
    <source>
        <dbReference type="ARBA" id="ARBA00022692"/>
    </source>
</evidence>
<evidence type="ECO:0000313" key="8">
    <source>
        <dbReference type="EMBL" id="BAJ73901.1"/>
    </source>
</evidence>
<dbReference type="HOGENOM" id="CLU_632851_0_0_11"/>
<evidence type="ECO:0000256" key="3">
    <source>
        <dbReference type="ARBA" id="ARBA00022989"/>
    </source>
</evidence>
<feature type="transmembrane region" description="Helical" evidence="6">
    <location>
        <begin position="15"/>
        <end position="33"/>
    </location>
</feature>
<keyword evidence="3 6" id="KW-1133">Transmembrane helix</keyword>
<protein>
    <submittedName>
        <fullName evidence="8">Lipid A core-O-antigen ligase</fullName>
    </submittedName>
</protein>
<dbReference type="OrthoDB" id="5074514at2"/>
<accession>E8NF47</accession>
<feature type="transmembrane region" description="Helical" evidence="6">
    <location>
        <begin position="334"/>
        <end position="356"/>
    </location>
</feature>
<feature type="transmembrane region" description="Helical" evidence="6">
    <location>
        <begin position="232"/>
        <end position="252"/>
    </location>
</feature>
<feature type="transmembrane region" description="Helical" evidence="6">
    <location>
        <begin position="42"/>
        <end position="62"/>
    </location>
</feature>
<dbReference type="PROSITE" id="PS51257">
    <property type="entry name" value="PROKAR_LIPOPROTEIN"/>
    <property type="match status" value="1"/>
</dbReference>
<feature type="transmembrane region" description="Helical" evidence="6">
    <location>
        <begin position="363"/>
        <end position="381"/>
    </location>
</feature>
<dbReference type="eggNOG" id="COG3307">
    <property type="taxonomic scope" value="Bacteria"/>
</dbReference>
<organism evidence="8 9">
    <name type="scientific">Microbacterium testaceum (strain StLB037)</name>
    <dbReference type="NCBI Taxonomy" id="979556"/>
    <lineage>
        <taxon>Bacteria</taxon>
        <taxon>Bacillati</taxon>
        <taxon>Actinomycetota</taxon>
        <taxon>Actinomycetes</taxon>
        <taxon>Micrococcales</taxon>
        <taxon>Microbacteriaceae</taxon>
        <taxon>Microbacterium</taxon>
    </lineage>
</organism>
<dbReference type="InterPro" id="IPR007016">
    <property type="entry name" value="O-antigen_ligase-rel_domated"/>
</dbReference>
<proteinExistence type="predicted"/>
<evidence type="ECO:0000256" key="6">
    <source>
        <dbReference type="SAM" id="Phobius"/>
    </source>
</evidence>
<keyword evidence="4 6" id="KW-0472">Membrane</keyword>
<feature type="transmembrane region" description="Helical" evidence="6">
    <location>
        <begin position="94"/>
        <end position="115"/>
    </location>
</feature>
<evidence type="ECO:0000256" key="1">
    <source>
        <dbReference type="ARBA" id="ARBA00004141"/>
    </source>
</evidence>
<comment type="subcellular location">
    <subcellularLocation>
        <location evidence="1">Membrane</location>
        <topology evidence="1">Multi-pass membrane protein</topology>
    </subcellularLocation>
</comment>
<reference evidence="8 9" key="1">
    <citation type="journal article" date="2011" name="J. Bacteriol.">
        <title>Genome sequence of Microbacterium testaceum StLB037, an N-acylhomoserine lactone-degrading bacterium isolated from potato leaves.</title>
        <authorList>
            <person name="Morohoshi T."/>
            <person name="Wang W.-Z."/>
            <person name="Someya N."/>
            <person name="Ikeda T."/>
        </authorList>
    </citation>
    <scope>NUCLEOTIDE SEQUENCE [LARGE SCALE GENOMIC DNA]</scope>
    <source>
        <strain evidence="8 9">StLB037</strain>
    </source>
</reference>
<dbReference type="GO" id="GO:0016874">
    <property type="term" value="F:ligase activity"/>
    <property type="evidence" value="ECO:0007669"/>
    <property type="project" value="UniProtKB-KW"/>
</dbReference>